<keyword evidence="6 7" id="KW-0472">Membrane</keyword>
<feature type="transmembrane region" description="Helical" evidence="7">
    <location>
        <begin position="130"/>
        <end position="159"/>
    </location>
</feature>
<protein>
    <submittedName>
        <fullName evidence="9">Cytochrome C biogenesis protein</fullName>
    </submittedName>
</protein>
<comment type="similarity">
    <text evidence="2">Belongs to the DsbD family.</text>
</comment>
<reference evidence="9 10" key="1">
    <citation type="submission" date="2017-10" db="EMBL/GenBank/DDBJ databases">
        <title>Frigbacter circumglobatus gen. nov. sp. nov., isolated from sediment cultured in situ.</title>
        <authorList>
            <person name="Zhao Z."/>
        </authorList>
    </citation>
    <scope>NUCLEOTIDE SEQUENCE [LARGE SCALE GENOMIC DNA]</scope>
    <source>
        <strain evidence="9 10">ZYL</strain>
    </source>
</reference>
<evidence type="ECO:0000256" key="2">
    <source>
        <dbReference type="ARBA" id="ARBA00006143"/>
    </source>
</evidence>
<name>A0A2G4YPV0_9PROT</name>
<dbReference type="GO" id="GO:0016020">
    <property type="term" value="C:membrane"/>
    <property type="evidence" value="ECO:0007669"/>
    <property type="project" value="UniProtKB-SubCell"/>
</dbReference>
<keyword evidence="5 7" id="KW-1133">Transmembrane helix</keyword>
<dbReference type="InParanoid" id="A0A2G4YPV0"/>
<evidence type="ECO:0000256" key="3">
    <source>
        <dbReference type="ARBA" id="ARBA00022692"/>
    </source>
</evidence>
<keyword evidence="10" id="KW-1185">Reference proteome</keyword>
<dbReference type="OrthoDB" id="9803065at2"/>
<dbReference type="RefSeq" id="WP_099473211.1">
    <property type="nucleotide sequence ID" value="NZ_CP041025.1"/>
</dbReference>
<evidence type="ECO:0000313" key="9">
    <source>
        <dbReference type="EMBL" id="PHZ84351.1"/>
    </source>
</evidence>
<feature type="domain" description="Cytochrome C biogenesis protein transmembrane" evidence="8">
    <location>
        <begin position="9"/>
        <end position="221"/>
    </location>
</feature>
<feature type="transmembrane region" description="Helical" evidence="7">
    <location>
        <begin position="6"/>
        <end position="34"/>
    </location>
</feature>
<evidence type="ECO:0000256" key="7">
    <source>
        <dbReference type="SAM" id="Phobius"/>
    </source>
</evidence>
<sequence length="244" mass="26518">MENIDVSYLVALLSGMFSFLSPCVLPLVPAYICFITGNSYQDMQDRDNIDKWAMFWPALAFVLGFSTVFIALGAGASSIQGVLQDYKDVFAKISGVMIVILGVHFTGLIRLSFLYKEARFQTQGEQKGLIGAYVIGLAFAFGWTPCIGPILATILTLAATQEHFSQGVALLAVYSLGLGVPFILASVAINRFLATSARLRRHMRVVEYIIGALLIVTGVAIFTGSLQNLGFYLIEAMPWLANIG</sequence>
<dbReference type="EMBL" id="PDEM01000024">
    <property type="protein sequence ID" value="PHZ84351.1"/>
    <property type="molecule type" value="Genomic_DNA"/>
</dbReference>
<dbReference type="PANTHER" id="PTHR31272:SF4">
    <property type="entry name" value="CYTOCHROME C-TYPE BIOGENESIS PROTEIN HI_1454-RELATED"/>
    <property type="match status" value="1"/>
</dbReference>
<evidence type="ECO:0000256" key="1">
    <source>
        <dbReference type="ARBA" id="ARBA00004141"/>
    </source>
</evidence>
<dbReference type="GO" id="GO:0017004">
    <property type="term" value="P:cytochrome complex assembly"/>
    <property type="evidence" value="ECO:0007669"/>
    <property type="project" value="UniProtKB-KW"/>
</dbReference>
<keyword evidence="4" id="KW-0201">Cytochrome c-type biogenesis</keyword>
<keyword evidence="3 7" id="KW-0812">Transmembrane</keyword>
<gene>
    <name evidence="9" type="ORF">CRD36_11075</name>
</gene>
<organism evidence="9 10">
    <name type="scientific">Paremcibacter congregatus</name>
    <dbReference type="NCBI Taxonomy" id="2043170"/>
    <lineage>
        <taxon>Bacteria</taxon>
        <taxon>Pseudomonadati</taxon>
        <taxon>Pseudomonadota</taxon>
        <taxon>Alphaproteobacteria</taxon>
        <taxon>Emcibacterales</taxon>
        <taxon>Emcibacteraceae</taxon>
        <taxon>Paremcibacter</taxon>
    </lineage>
</organism>
<dbReference type="InterPro" id="IPR003834">
    <property type="entry name" value="Cyt_c_assmbl_TM_dom"/>
</dbReference>
<dbReference type="PANTHER" id="PTHR31272">
    <property type="entry name" value="CYTOCHROME C-TYPE BIOGENESIS PROTEIN HI_1454-RELATED"/>
    <property type="match status" value="1"/>
</dbReference>
<comment type="caution">
    <text evidence="9">The sequence shown here is derived from an EMBL/GenBank/DDBJ whole genome shotgun (WGS) entry which is preliminary data.</text>
</comment>
<evidence type="ECO:0000256" key="6">
    <source>
        <dbReference type="ARBA" id="ARBA00023136"/>
    </source>
</evidence>
<dbReference type="AlphaFoldDB" id="A0A2G4YPV0"/>
<evidence type="ECO:0000256" key="5">
    <source>
        <dbReference type="ARBA" id="ARBA00022989"/>
    </source>
</evidence>
<feature type="transmembrane region" description="Helical" evidence="7">
    <location>
        <begin position="55"/>
        <end position="77"/>
    </location>
</feature>
<dbReference type="Pfam" id="PF02683">
    <property type="entry name" value="DsbD_TM"/>
    <property type="match status" value="1"/>
</dbReference>
<accession>A0A2G4YPV0</accession>
<feature type="transmembrane region" description="Helical" evidence="7">
    <location>
        <begin position="89"/>
        <end position="109"/>
    </location>
</feature>
<comment type="subcellular location">
    <subcellularLocation>
        <location evidence="1">Membrane</location>
        <topology evidence="1">Multi-pass membrane protein</topology>
    </subcellularLocation>
</comment>
<feature type="transmembrane region" description="Helical" evidence="7">
    <location>
        <begin position="205"/>
        <end position="223"/>
    </location>
</feature>
<dbReference type="InterPro" id="IPR051790">
    <property type="entry name" value="Cytochrome_c-biogenesis_DsbD"/>
</dbReference>
<evidence type="ECO:0000259" key="8">
    <source>
        <dbReference type="Pfam" id="PF02683"/>
    </source>
</evidence>
<feature type="transmembrane region" description="Helical" evidence="7">
    <location>
        <begin position="171"/>
        <end position="193"/>
    </location>
</feature>
<dbReference type="Proteomes" id="UP000229730">
    <property type="component" value="Unassembled WGS sequence"/>
</dbReference>
<evidence type="ECO:0000256" key="4">
    <source>
        <dbReference type="ARBA" id="ARBA00022748"/>
    </source>
</evidence>
<evidence type="ECO:0000313" key="10">
    <source>
        <dbReference type="Proteomes" id="UP000229730"/>
    </source>
</evidence>
<proteinExistence type="inferred from homology"/>